<gene>
    <name evidence="1" type="ORF">AVEN_252711_1</name>
</gene>
<comment type="caution">
    <text evidence="1">The sequence shown here is derived from an EMBL/GenBank/DDBJ whole genome shotgun (WGS) entry which is preliminary data.</text>
</comment>
<sequence length="91" mass="10453">MAARQQRSSPNSKPMTHFIAQKPVTHFTARKVYDHFIAQKPVTHFTARKVYDHFIAQSLHVPAHHRTVRLVGLLVADFVKNFQNALEGHVK</sequence>
<reference evidence="1 2" key="1">
    <citation type="journal article" date="2019" name="Sci. Rep.">
        <title>Orb-weaving spider Araneus ventricosus genome elucidates the spidroin gene catalogue.</title>
        <authorList>
            <person name="Kono N."/>
            <person name="Nakamura H."/>
            <person name="Ohtoshi R."/>
            <person name="Moran D.A.P."/>
            <person name="Shinohara A."/>
            <person name="Yoshida Y."/>
            <person name="Fujiwara M."/>
            <person name="Mori M."/>
            <person name="Tomita M."/>
            <person name="Arakawa K."/>
        </authorList>
    </citation>
    <scope>NUCLEOTIDE SEQUENCE [LARGE SCALE GENOMIC DNA]</scope>
</reference>
<name>A0A4Y2GQ89_ARAVE</name>
<accession>A0A4Y2GQ89</accession>
<dbReference type="EMBL" id="BGPR01001496">
    <property type="protein sequence ID" value="GBM55347.1"/>
    <property type="molecule type" value="Genomic_DNA"/>
</dbReference>
<organism evidence="1 2">
    <name type="scientific">Araneus ventricosus</name>
    <name type="common">Orbweaver spider</name>
    <name type="synonym">Epeira ventricosa</name>
    <dbReference type="NCBI Taxonomy" id="182803"/>
    <lineage>
        <taxon>Eukaryota</taxon>
        <taxon>Metazoa</taxon>
        <taxon>Ecdysozoa</taxon>
        <taxon>Arthropoda</taxon>
        <taxon>Chelicerata</taxon>
        <taxon>Arachnida</taxon>
        <taxon>Araneae</taxon>
        <taxon>Araneomorphae</taxon>
        <taxon>Entelegynae</taxon>
        <taxon>Araneoidea</taxon>
        <taxon>Araneidae</taxon>
        <taxon>Araneus</taxon>
    </lineage>
</organism>
<dbReference type="Proteomes" id="UP000499080">
    <property type="component" value="Unassembled WGS sequence"/>
</dbReference>
<evidence type="ECO:0000313" key="1">
    <source>
        <dbReference type="EMBL" id="GBM55347.1"/>
    </source>
</evidence>
<evidence type="ECO:0000313" key="2">
    <source>
        <dbReference type="Proteomes" id="UP000499080"/>
    </source>
</evidence>
<dbReference type="AlphaFoldDB" id="A0A4Y2GQ89"/>
<keyword evidence="2" id="KW-1185">Reference proteome</keyword>
<proteinExistence type="predicted"/>
<protein>
    <submittedName>
        <fullName evidence="1">Uncharacterized protein</fullName>
    </submittedName>
</protein>